<feature type="non-terminal residue" evidence="1">
    <location>
        <position position="1"/>
    </location>
</feature>
<dbReference type="Proteomes" id="UP000694892">
    <property type="component" value="Chromosome 5S"/>
</dbReference>
<evidence type="ECO:0000313" key="1">
    <source>
        <dbReference type="EMBL" id="OCT78056.1"/>
    </source>
</evidence>
<gene>
    <name evidence="1" type="ORF">XELAEV_18029153mg</name>
</gene>
<dbReference type="AlphaFoldDB" id="A0A974CTG4"/>
<name>A0A974CTG4_XENLA</name>
<evidence type="ECO:0000313" key="2">
    <source>
        <dbReference type="Proteomes" id="UP000694892"/>
    </source>
</evidence>
<evidence type="ECO:0008006" key="3">
    <source>
        <dbReference type="Google" id="ProtNLM"/>
    </source>
</evidence>
<proteinExistence type="predicted"/>
<accession>A0A974CTG4</accession>
<sequence>AYITPTRLYKAKLRPDDCCPKCQLPGANFFHLLWTCPTVALFWVHVTATPRLCLLGIVSHLTKSHSMLILLRETLFLARKCIALKWLAGEPPIIVMWKKEHLTLSQLVYMQRENPGKFELVWQPWLDSPMTT</sequence>
<protein>
    <recommendedName>
        <fullName evidence="3">Reverse transcriptase zinc-binding domain-containing protein</fullName>
    </recommendedName>
</protein>
<reference evidence="2" key="1">
    <citation type="journal article" date="2016" name="Nature">
        <title>Genome evolution in the allotetraploid frog Xenopus laevis.</title>
        <authorList>
            <person name="Session A.M."/>
            <person name="Uno Y."/>
            <person name="Kwon T."/>
            <person name="Chapman J.A."/>
            <person name="Toyoda A."/>
            <person name="Takahashi S."/>
            <person name="Fukui A."/>
            <person name="Hikosaka A."/>
            <person name="Suzuki A."/>
            <person name="Kondo M."/>
            <person name="van Heeringen S.J."/>
            <person name="Quigley I."/>
            <person name="Heinz S."/>
            <person name="Ogino H."/>
            <person name="Ochi H."/>
            <person name="Hellsten U."/>
            <person name="Lyons J.B."/>
            <person name="Simakov O."/>
            <person name="Putnam N."/>
            <person name="Stites J."/>
            <person name="Kuroki Y."/>
            <person name="Tanaka T."/>
            <person name="Michiue T."/>
            <person name="Watanabe M."/>
            <person name="Bogdanovic O."/>
            <person name="Lister R."/>
            <person name="Georgiou G."/>
            <person name="Paranjpe S.S."/>
            <person name="van Kruijsbergen I."/>
            <person name="Shu S."/>
            <person name="Carlson J."/>
            <person name="Kinoshita T."/>
            <person name="Ohta Y."/>
            <person name="Mawaribuchi S."/>
            <person name="Jenkins J."/>
            <person name="Grimwood J."/>
            <person name="Schmutz J."/>
            <person name="Mitros T."/>
            <person name="Mozaffari S.V."/>
            <person name="Suzuki Y."/>
            <person name="Haramoto Y."/>
            <person name="Yamamoto T.S."/>
            <person name="Takagi C."/>
            <person name="Heald R."/>
            <person name="Miller K."/>
            <person name="Haudenschild C."/>
            <person name="Kitzman J."/>
            <person name="Nakayama T."/>
            <person name="Izutsu Y."/>
            <person name="Robert J."/>
            <person name="Fortriede J."/>
            <person name="Burns K."/>
            <person name="Lotay V."/>
            <person name="Karimi K."/>
            <person name="Yasuoka Y."/>
            <person name="Dichmann D.S."/>
            <person name="Flajnik M.F."/>
            <person name="Houston D.W."/>
            <person name="Shendure J."/>
            <person name="DuPasquier L."/>
            <person name="Vize P.D."/>
            <person name="Zorn A.M."/>
            <person name="Ito M."/>
            <person name="Marcotte E.M."/>
            <person name="Wallingford J.B."/>
            <person name="Ito Y."/>
            <person name="Asashima M."/>
            <person name="Ueno N."/>
            <person name="Matsuda Y."/>
            <person name="Veenstra G.J."/>
            <person name="Fujiyama A."/>
            <person name="Harland R.M."/>
            <person name="Taira M."/>
            <person name="Rokhsar D.S."/>
        </authorList>
    </citation>
    <scope>NUCLEOTIDE SEQUENCE [LARGE SCALE GENOMIC DNA]</scope>
    <source>
        <strain evidence="2">J</strain>
    </source>
</reference>
<dbReference type="EMBL" id="CM004475">
    <property type="protein sequence ID" value="OCT78056.1"/>
    <property type="molecule type" value="Genomic_DNA"/>
</dbReference>
<organism evidence="1 2">
    <name type="scientific">Xenopus laevis</name>
    <name type="common">African clawed frog</name>
    <dbReference type="NCBI Taxonomy" id="8355"/>
    <lineage>
        <taxon>Eukaryota</taxon>
        <taxon>Metazoa</taxon>
        <taxon>Chordata</taxon>
        <taxon>Craniata</taxon>
        <taxon>Vertebrata</taxon>
        <taxon>Euteleostomi</taxon>
        <taxon>Amphibia</taxon>
        <taxon>Batrachia</taxon>
        <taxon>Anura</taxon>
        <taxon>Pipoidea</taxon>
        <taxon>Pipidae</taxon>
        <taxon>Xenopodinae</taxon>
        <taxon>Xenopus</taxon>
        <taxon>Xenopus</taxon>
    </lineage>
</organism>